<dbReference type="RefSeq" id="WP_012637872.1">
    <property type="nucleotide sequence ID" value="NC_011901.1"/>
</dbReference>
<dbReference type="EMBL" id="CP001339">
    <property type="protein sequence ID" value="ACL72389.1"/>
    <property type="molecule type" value="Genomic_DNA"/>
</dbReference>
<dbReference type="Proteomes" id="UP000002383">
    <property type="component" value="Chromosome"/>
</dbReference>
<keyword evidence="2" id="KW-1133">Transmembrane helix</keyword>
<accession>B8GQW9</accession>
<name>B8GQW9_THISH</name>
<keyword evidence="4" id="KW-1185">Reference proteome</keyword>
<dbReference type="HOGENOM" id="CLU_040135_1_0_6"/>
<dbReference type="OrthoDB" id="9794206at2"/>
<dbReference type="InterPro" id="IPR007833">
    <property type="entry name" value="Capsule_polysaccharide_synth"/>
</dbReference>
<dbReference type="STRING" id="396588.Tgr7_1303"/>
<feature type="transmembrane region" description="Helical" evidence="2">
    <location>
        <begin position="172"/>
        <end position="192"/>
    </location>
</feature>
<organism evidence="3 4">
    <name type="scientific">Thioalkalivibrio sulfidiphilus (strain HL-EbGR7)</name>
    <dbReference type="NCBI Taxonomy" id="396588"/>
    <lineage>
        <taxon>Bacteria</taxon>
        <taxon>Pseudomonadati</taxon>
        <taxon>Pseudomonadota</taxon>
        <taxon>Gammaproteobacteria</taxon>
        <taxon>Chromatiales</taxon>
        <taxon>Ectothiorhodospiraceae</taxon>
        <taxon>Thioalkalivibrio</taxon>
    </lineage>
</organism>
<dbReference type="KEGG" id="tgr:Tgr7_1303"/>
<proteinExistence type="predicted"/>
<dbReference type="eggNOG" id="COG3562">
    <property type="taxonomic scope" value="Bacteria"/>
</dbReference>
<dbReference type="AlphaFoldDB" id="B8GQW9"/>
<dbReference type="GO" id="GO:0015774">
    <property type="term" value="P:polysaccharide transport"/>
    <property type="evidence" value="ECO:0007669"/>
    <property type="project" value="InterPro"/>
</dbReference>
<keyword evidence="2" id="KW-0812">Transmembrane</keyword>
<feature type="region of interest" description="Disordered" evidence="1">
    <location>
        <begin position="425"/>
        <end position="444"/>
    </location>
</feature>
<evidence type="ECO:0000313" key="3">
    <source>
        <dbReference type="EMBL" id="ACL72389.1"/>
    </source>
</evidence>
<reference evidence="3 4" key="1">
    <citation type="journal article" date="2011" name="Stand. Genomic Sci.">
        <title>Complete genome sequence of 'Thioalkalivibrio sulfidophilus' HL-EbGr7.</title>
        <authorList>
            <person name="Muyzer G."/>
            <person name="Sorokin D.Y."/>
            <person name="Mavromatis K."/>
            <person name="Lapidus A."/>
            <person name="Clum A."/>
            <person name="Ivanova N."/>
            <person name="Pati A."/>
            <person name="d'Haeseleer P."/>
            <person name="Woyke T."/>
            <person name="Kyrpides N.C."/>
        </authorList>
    </citation>
    <scope>NUCLEOTIDE SEQUENCE [LARGE SCALE GENOMIC DNA]</scope>
    <source>
        <strain evidence="3 4">HL-EbGR7</strain>
    </source>
</reference>
<dbReference type="GO" id="GO:0000271">
    <property type="term" value="P:polysaccharide biosynthetic process"/>
    <property type="evidence" value="ECO:0007669"/>
    <property type="project" value="InterPro"/>
</dbReference>
<sequence>MNIVGWVKRSAPIMNQKSHMHKDFAGRHFLLLQGPMGPFFRRLAQEIRLNGGRVSKINLNAGDTLFFHGKGCHTYRGRLADWSQYVSDFVKRYAVDVIVLFGDQRVYHKDMRELCHRLGIELYVFEEGYLRPNYLTLERNGVNGHSSTPRNPIVFNSLPSKPLQETARRPTGFYHAIFYAIVYHVAMTLFAWRYPHYEHHRKVNALYQGWAWSWGALRWRWLTHSQTPIARLLSGPLSRRYFLVPLQVYDDAQIVHWSQYNSVEEFIEEIAQSFAKHASPEDSLVFKHHPMDWAYTDYHRLFRRLRSKTGLGARLIYVHGLSMPMLLHHARGMVCVNSTTGLSALHHGVPVKILGTAFYDIPGLVSEQPLEQFWRDPGEVDLGFYHQFRNWLLLNNQLDGSFYRRLPGVDTPTAIIWEPVQWNQRDNDSESPDIEAETIRKAGS</sequence>
<evidence type="ECO:0000313" key="4">
    <source>
        <dbReference type="Proteomes" id="UP000002383"/>
    </source>
</evidence>
<evidence type="ECO:0000256" key="2">
    <source>
        <dbReference type="SAM" id="Phobius"/>
    </source>
</evidence>
<dbReference type="Pfam" id="PF05159">
    <property type="entry name" value="Capsule_synth"/>
    <property type="match status" value="1"/>
</dbReference>
<evidence type="ECO:0000256" key="1">
    <source>
        <dbReference type="SAM" id="MobiDB-lite"/>
    </source>
</evidence>
<dbReference type="CDD" id="cd16441">
    <property type="entry name" value="beta_Kdo_transferase_KpsS"/>
    <property type="match status" value="1"/>
</dbReference>
<protein>
    <submittedName>
        <fullName evidence="3">Capsule polysaccharide biosynthesis protein</fullName>
    </submittedName>
</protein>
<gene>
    <name evidence="3" type="ordered locus">Tgr7_1303</name>
</gene>
<keyword evidence="2" id="KW-0472">Membrane</keyword>